<dbReference type="NCBIfam" id="TIGR01383">
    <property type="entry name" value="not_thiJ"/>
    <property type="match status" value="1"/>
</dbReference>
<reference evidence="2" key="1">
    <citation type="journal article" date="2021" name="PeerJ">
        <title>Extensive microbial diversity within the chicken gut microbiome revealed by metagenomics and culture.</title>
        <authorList>
            <person name="Gilroy R."/>
            <person name="Ravi A."/>
            <person name="Getino M."/>
            <person name="Pursley I."/>
            <person name="Horton D.L."/>
            <person name="Alikhan N.F."/>
            <person name="Baker D."/>
            <person name="Gharbi K."/>
            <person name="Hall N."/>
            <person name="Watson M."/>
            <person name="Adriaenssens E.M."/>
            <person name="Foster-Nyarko E."/>
            <person name="Jarju S."/>
            <person name="Secka A."/>
            <person name="Antonio M."/>
            <person name="Oren A."/>
            <person name="Chaudhuri R.R."/>
            <person name="La Ragione R."/>
            <person name="Hildebrand F."/>
            <person name="Pallen M.J."/>
        </authorList>
    </citation>
    <scope>NUCLEOTIDE SEQUENCE</scope>
    <source>
        <strain evidence="2">ChiHecec3B27-8219</strain>
    </source>
</reference>
<dbReference type="InterPro" id="IPR006287">
    <property type="entry name" value="DJ-1"/>
</dbReference>
<dbReference type="PANTHER" id="PTHR48094">
    <property type="entry name" value="PROTEIN/NUCLEIC ACID DEGLYCASE DJ-1-RELATED"/>
    <property type="match status" value="1"/>
</dbReference>
<dbReference type="InterPro" id="IPR002818">
    <property type="entry name" value="DJ-1/PfpI"/>
</dbReference>
<dbReference type="AlphaFoldDB" id="A0A9D2FZD4"/>
<reference evidence="2" key="2">
    <citation type="submission" date="2021-04" db="EMBL/GenBank/DDBJ databases">
        <authorList>
            <person name="Gilroy R."/>
        </authorList>
    </citation>
    <scope>NUCLEOTIDE SEQUENCE</scope>
    <source>
        <strain evidence="2">ChiHecec3B27-8219</strain>
    </source>
</reference>
<dbReference type="InterPro" id="IPR050325">
    <property type="entry name" value="Prot/Nucl_acid_deglycase"/>
</dbReference>
<dbReference type="InterPro" id="IPR029062">
    <property type="entry name" value="Class_I_gatase-like"/>
</dbReference>
<gene>
    <name evidence="2" type="ORF">H9966_06075</name>
</gene>
<protein>
    <submittedName>
        <fullName evidence="2">DJ-1/PfpI family protein</fullName>
    </submittedName>
</protein>
<sequence length="187" mass="20163">MAKVYEFLADGFEEIEALAVVDVLRRGGIDIQTVSIMGREWVETSHGVKVMADLMFEQADLGDADMLLLPGGMPGSLHLKEHEGLKQALLAQAAAGKRIGAICAAPMVLAAHGLLDGKKATCYPGFETHLPNAIYTVQLVEEDGLITTGEGPAAVLPYAYAILSYFVGEEKSKEIQDQMLYTHLMAQ</sequence>
<dbReference type="Gene3D" id="3.40.50.880">
    <property type="match status" value="1"/>
</dbReference>
<organism evidence="2 3">
    <name type="scientific">Candidatus Prevotella avicola</name>
    <dbReference type="NCBI Taxonomy" id="2838738"/>
    <lineage>
        <taxon>Bacteria</taxon>
        <taxon>Pseudomonadati</taxon>
        <taxon>Bacteroidota</taxon>
        <taxon>Bacteroidia</taxon>
        <taxon>Bacteroidales</taxon>
        <taxon>Prevotellaceae</taxon>
        <taxon>Prevotella</taxon>
    </lineage>
</organism>
<dbReference type="CDD" id="cd03135">
    <property type="entry name" value="GATase1_DJ-1"/>
    <property type="match status" value="1"/>
</dbReference>
<evidence type="ECO:0000259" key="1">
    <source>
        <dbReference type="Pfam" id="PF01965"/>
    </source>
</evidence>
<proteinExistence type="predicted"/>
<evidence type="ECO:0000313" key="2">
    <source>
        <dbReference type="EMBL" id="HIZ69432.1"/>
    </source>
</evidence>
<dbReference type="PANTHER" id="PTHR48094:SF12">
    <property type="entry name" value="PARKINSON DISEASE PROTEIN 7 HOMOLOG"/>
    <property type="match status" value="1"/>
</dbReference>
<evidence type="ECO:0000313" key="3">
    <source>
        <dbReference type="Proteomes" id="UP000824055"/>
    </source>
</evidence>
<dbReference type="GO" id="GO:0005737">
    <property type="term" value="C:cytoplasm"/>
    <property type="evidence" value="ECO:0007669"/>
    <property type="project" value="TreeGrafter"/>
</dbReference>
<dbReference type="Proteomes" id="UP000824055">
    <property type="component" value="Unassembled WGS sequence"/>
</dbReference>
<name>A0A9D2FZD4_9BACT</name>
<comment type="caution">
    <text evidence="2">The sequence shown here is derived from an EMBL/GenBank/DDBJ whole genome shotgun (WGS) entry which is preliminary data.</text>
</comment>
<feature type="domain" description="DJ-1/PfpI" evidence="1">
    <location>
        <begin position="3"/>
        <end position="163"/>
    </location>
</feature>
<dbReference type="Pfam" id="PF01965">
    <property type="entry name" value="DJ-1_PfpI"/>
    <property type="match status" value="1"/>
</dbReference>
<dbReference type="EMBL" id="DXBE01000046">
    <property type="protein sequence ID" value="HIZ69432.1"/>
    <property type="molecule type" value="Genomic_DNA"/>
</dbReference>
<dbReference type="SUPFAM" id="SSF52317">
    <property type="entry name" value="Class I glutamine amidotransferase-like"/>
    <property type="match status" value="1"/>
</dbReference>
<accession>A0A9D2FZD4</accession>